<evidence type="ECO:0000313" key="1">
    <source>
        <dbReference type="EMBL" id="MBO8462524.1"/>
    </source>
</evidence>
<evidence type="ECO:0000313" key="2">
    <source>
        <dbReference type="Proteomes" id="UP000823618"/>
    </source>
</evidence>
<proteinExistence type="predicted"/>
<dbReference type="SUPFAM" id="SSF56281">
    <property type="entry name" value="Metallo-hydrolase/oxidoreductase"/>
    <property type="match status" value="1"/>
</dbReference>
<sequence length="228" mass="27131">MVHVTRIYHSGFLVETDHYFLIFDYYTGELPDLSGKKIIFFASHKHGDHYTEQIFEFEKQYTDVSYVLFHDISNKEQENILYVQSHESYEWEGVFIHTLQSTDEGCAFIVTADDKTFYHAGDLNWWHWEGEPEDFNKWQKGMYKKETDFLKEMKIDYAFVVLDPRQEQNATLGMLELLKKCKIKHLFPMHFDCWGGKEAILPYLSLEEVKPYVSIIEMEDSVIFDENS</sequence>
<organism evidence="1 2">
    <name type="scientific">Candidatus Scybalomonas excrementavium</name>
    <dbReference type="NCBI Taxonomy" id="2840943"/>
    <lineage>
        <taxon>Bacteria</taxon>
        <taxon>Bacillati</taxon>
        <taxon>Bacillota</taxon>
        <taxon>Clostridia</taxon>
        <taxon>Lachnospirales</taxon>
        <taxon>Lachnospiraceae</taxon>
        <taxon>Lachnospiraceae incertae sedis</taxon>
        <taxon>Candidatus Scybalomonas</taxon>
    </lineage>
</organism>
<dbReference type="EMBL" id="JADIML010000032">
    <property type="protein sequence ID" value="MBO8462524.1"/>
    <property type="molecule type" value="Genomic_DNA"/>
</dbReference>
<gene>
    <name evidence="1" type="ORF">IAC13_01175</name>
</gene>
<dbReference type="PANTHER" id="PTHR42967:SF1">
    <property type="entry name" value="MBL FOLD METALLO-HYDROLASE"/>
    <property type="match status" value="1"/>
</dbReference>
<dbReference type="PANTHER" id="PTHR42967">
    <property type="entry name" value="METAL DEPENDENT HYDROLASE"/>
    <property type="match status" value="1"/>
</dbReference>
<dbReference type="Proteomes" id="UP000823618">
    <property type="component" value="Unassembled WGS sequence"/>
</dbReference>
<reference evidence="1" key="1">
    <citation type="submission" date="2020-10" db="EMBL/GenBank/DDBJ databases">
        <authorList>
            <person name="Gilroy R."/>
        </authorList>
    </citation>
    <scope>NUCLEOTIDE SEQUENCE</scope>
    <source>
        <strain evidence="1">E3-2379</strain>
    </source>
</reference>
<name>A0A9D9HXZ6_9FIRM</name>
<reference evidence="1" key="2">
    <citation type="journal article" date="2021" name="PeerJ">
        <title>Extensive microbial diversity within the chicken gut microbiome revealed by metagenomics and culture.</title>
        <authorList>
            <person name="Gilroy R."/>
            <person name="Ravi A."/>
            <person name="Getino M."/>
            <person name="Pursley I."/>
            <person name="Horton D.L."/>
            <person name="Alikhan N.F."/>
            <person name="Baker D."/>
            <person name="Gharbi K."/>
            <person name="Hall N."/>
            <person name="Watson M."/>
            <person name="Adriaenssens E.M."/>
            <person name="Foster-Nyarko E."/>
            <person name="Jarju S."/>
            <person name="Secka A."/>
            <person name="Antonio M."/>
            <person name="Oren A."/>
            <person name="Chaudhuri R.R."/>
            <person name="La Ragione R."/>
            <person name="Hildebrand F."/>
            <person name="Pallen M.J."/>
        </authorList>
    </citation>
    <scope>NUCLEOTIDE SEQUENCE</scope>
    <source>
        <strain evidence="1">E3-2379</strain>
    </source>
</reference>
<protein>
    <submittedName>
        <fullName evidence="1">MBL fold metallo-hydrolase</fullName>
    </submittedName>
</protein>
<dbReference type="Gene3D" id="3.60.15.10">
    <property type="entry name" value="Ribonuclease Z/Hydroxyacylglutathione hydrolase-like"/>
    <property type="match status" value="1"/>
</dbReference>
<dbReference type="InterPro" id="IPR036866">
    <property type="entry name" value="RibonucZ/Hydroxyglut_hydro"/>
</dbReference>
<dbReference type="AlphaFoldDB" id="A0A9D9HXZ6"/>
<comment type="caution">
    <text evidence="1">The sequence shown here is derived from an EMBL/GenBank/DDBJ whole genome shotgun (WGS) entry which is preliminary data.</text>
</comment>
<accession>A0A9D9HXZ6</accession>